<evidence type="ECO:0000256" key="1">
    <source>
        <dbReference type="SAM" id="Coils"/>
    </source>
</evidence>
<accession>A0A485M3Y0</accession>
<evidence type="ECO:0000313" key="3">
    <source>
        <dbReference type="EMBL" id="VFU17810.1"/>
    </source>
</evidence>
<keyword evidence="1" id="KW-0175">Coiled coil</keyword>
<sequence length="1608" mass="170283">MTYTEGFGLGASADGKATVNLTADNDTSVGANAKIRAGNNINVFAGKDPDGMQNNLRARAEARSFSAGGIPFSSVEAYAYLNDYNDVLVDSGADLKAGGDINAGAFKGLTYTEGYARAKLRTYALFGIPITWYNNGSRASVSQYRDSVTIEGALESGINHHRTLHIDSAGNVTGNIPVEFTADIDGAAELQARIDALDDQINSEETDANVKIILAQERSQLEARLQEIIDRRSDPDDPDPDYGFFDRFSLDDAIVGSGDINITGTLKGGGTLKSPGNDFMILIQNGSLAHLELGDLEIPEGLSGNITLNNRTITSHGTVHIDPGRNLGSRIIVENLYDPDVPGADGSVWSDMVLRGDITNIEGTIDIINASGSIECLGDITGDEVSIFAAREFAQSYTPGVWHSPDSHISGGSISISGQILNIRGTIQSGIPIRTITIPEFDPASLVEGADGKKLIPTTGDSNIKAYWDDENQCIQLVNVKITGGNITLAGEIVSTGGGKLKVIDGYGEIEVTNHSSQDLVINRLDTGNRISGMIKITDTGKLDDQGNPLVTEITGVNGDLSVTQYRTRWDEENSRVVVVENSMISDRVDGRTTQYEPREGARFLDLGAGQAISNSRVLNPLEQQVLYFFGQQGDHAIDIEFMGSDRSRLDVTSTGAADILLNDRIVNRNGDVSISSGQGSIFSLNESAWVSGTNITLSAPEGEIGNASQAIHIDTKGGVLRTEAEGLINIAEVEGDLVIESLNTRGNALITADGSIYDLQGAHASIIAKDITLTSENGGIGSVDKGLTLDSLDGVLTARAKDGIYLTETNGTMRVNRVASADGDVTLIADGSIEDYNFPEADEDTIEQLADAKNDLNLGSEAKVQEAIAAYKQQKKTEYQAEHRISDNGTPFEPNDDTYDSTYDPDWEYILTEDEELAFAESVWRDEDLINAKNILTLPGDITVDEEANVSGRNITLISNANIGSYGGTVIIDKADIASGNVTPEERALLVRAEKGEAAYDEQGNVVVSLNKDLNIEASGRIDIRAGGYVYLDVVDTAEDHPLHLKAGAGGRVDIAAAGGDLVIESLSTRGDALIHADGSINDLQRISATITAKDITLVSENGGIGSADNDLTLNSLDGVLTARAKDGIYLTETSKTMRVNRVASADGDVALIADGSIEDSNTSGMTGEEANVSGRNITLISKANIGAPDGNGSAEETASNDFDVEVSGRIDLQAWGGMHLDVFHTAEDLPLHLKAGAGGRVDIAAAGGDLVIESLSTRGDALITADGSIYDLQGAHASIIAKDITLVSENGGIGTADNDLTLDSLDGVLTARAKDGIYLTETNGTMRVNRVAGADGDVALIVDGSIEDFNTSGMTGEEANVSGRNITLISNLNIGATDGNAITGEAGTTAQEFRVETSGRIDIRADGCVNLNALHTAADRPLQLSVSGRTGQMADSVDISAASGHSILFDTLFAREAEIDAEGNLGISRAIIDQRARFTDQHYSVVVNNAPSALEDADIQLCAKGKEFELFFPVQGNTFQTNAHVVHLQDDIIISGFNPESSITRLLPKLLLCAEPQGDDSAGADEASSSRRSALVQRTVDYDSGMLGVDDENIIVDEEDGTIEWE</sequence>
<protein>
    <submittedName>
        <fullName evidence="3">Uncharacterized protein</fullName>
    </submittedName>
</protein>
<organism evidence="3">
    <name type="scientific">anaerobic digester metagenome</name>
    <dbReference type="NCBI Taxonomy" id="1263854"/>
    <lineage>
        <taxon>unclassified sequences</taxon>
        <taxon>metagenomes</taxon>
        <taxon>ecological metagenomes</taxon>
    </lineage>
</organism>
<dbReference type="EMBL" id="CAADRM010000137">
    <property type="protein sequence ID" value="VFU17810.1"/>
    <property type="molecule type" value="Genomic_DNA"/>
</dbReference>
<proteinExistence type="predicted"/>
<name>A0A485M3Y0_9ZZZZ</name>
<evidence type="ECO:0000256" key="2">
    <source>
        <dbReference type="SAM" id="MobiDB-lite"/>
    </source>
</evidence>
<feature type="coiled-coil region" evidence="1">
    <location>
        <begin position="187"/>
        <end position="231"/>
    </location>
</feature>
<feature type="region of interest" description="Disordered" evidence="2">
    <location>
        <begin position="880"/>
        <end position="900"/>
    </location>
</feature>
<gene>
    <name evidence="3" type="ORF">SCFA_700004</name>
</gene>
<reference evidence="3" key="1">
    <citation type="submission" date="2019-03" db="EMBL/GenBank/DDBJ databases">
        <authorList>
            <person name="Hao L."/>
        </authorList>
    </citation>
    <scope>NUCLEOTIDE SEQUENCE</scope>
</reference>